<sequence length="89" mass="10164">PFVSPLHELMVCLLEVFLFCIFKYKVVPWELTLLLKASRNFCRLGAVVHTCNPSGSGGRGWRIRRGTVKHPFPECPLSDPPNLDKLREE</sequence>
<protein>
    <submittedName>
        <fullName evidence="1">Uncharacterized protein</fullName>
    </submittedName>
</protein>
<evidence type="ECO:0000313" key="2">
    <source>
        <dbReference type="Proteomes" id="UP000694417"/>
    </source>
</evidence>
<dbReference type="AlphaFoldDB" id="A0A8D2I3C6"/>
<keyword evidence="2" id="KW-1185">Reference proteome</keyword>
<reference evidence="1" key="1">
    <citation type="submission" date="2025-08" db="UniProtKB">
        <authorList>
            <consortium name="Ensembl"/>
        </authorList>
    </citation>
    <scope>IDENTIFICATION</scope>
</reference>
<dbReference type="Proteomes" id="UP000694417">
    <property type="component" value="Unplaced"/>
</dbReference>
<name>A0A8D2I3C6_UROPR</name>
<evidence type="ECO:0000313" key="1">
    <source>
        <dbReference type="Ensembl" id="ENSUPAP00010023541.1"/>
    </source>
</evidence>
<accession>A0A8D2I3C6</accession>
<organism evidence="1 2">
    <name type="scientific">Urocitellus parryii</name>
    <name type="common">Arctic ground squirrel</name>
    <name type="synonym">Spermophilus parryii</name>
    <dbReference type="NCBI Taxonomy" id="9999"/>
    <lineage>
        <taxon>Eukaryota</taxon>
        <taxon>Metazoa</taxon>
        <taxon>Chordata</taxon>
        <taxon>Craniata</taxon>
        <taxon>Vertebrata</taxon>
        <taxon>Euteleostomi</taxon>
        <taxon>Mammalia</taxon>
        <taxon>Eutheria</taxon>
        <taxon>Euarchontoglires</taxon>
        <taxon>Glires</taxon>
        <taxon>Rodentia</taxon>
        <taxon>Sciuromorpha</taxon>
        <taxon>Sciuridae</taxon>
        <taxon>Xerinae</taxon>
        <taxon>Marmotini</taxon>
        <taxon>Urocitellus</taxon>
    </lineage>
</organism>
<proteinExistence type="predicted"/>
<dbReference type="Ensembl" id="ENSUPAT00010026785.1">
    <property type="protein sequence ID" value="ENSUPAP00010023541.1"/>
    <property type="gene ID" value="ENSUPAG00010018666.1"/>
</dbReference>
<reference evidence="1" key="2">
    <citation type="submission" date="2025-09" db="UniProtKB">
        <authorList>
            <consortium name="Ensembl"/>
        </authorList>
    </citation>
    <scope>IDENTIFICATION</scope>
</reference>